<organism evidence="1 2">
    <name type="scientific">Prorocentrum cordatum</name>
    <dbReference type="NCBI Taxonomy" id="2364126"/>
    <lineage>
        <taxon>Eukaryota</taxon>
        <taxon>Sar</taxon>
        <taxon>Alveolata</taxon>
        <taxon>Dinophyceae</taxon>
        <taxon>Prorocentrales</taxon>
        <taxon>Prorocentraceae</taxon>
        <taxon>Prorocentrum</taxon>
    </lineage>
</organism>
<evidence type="ECO:0000313" key="1">
    <source>
        <dbReference type="EMBL" id="CAK0880429.1"/>
    </source>
</evidence>
<sequence length="110" mass="11604">MLCASSTGNFQPASLRLLSCTRCSPAAPKHVLLASTILSSTLFSFPPPLVKGSPGGHPRHPPRHLGPGPLLAAPGYSFARLRVACRVVIAELPVLGSVVPRSLMTRRDVD</sequence>
<protein>
    <submittedName>
        <fullName evidence="1">Uncharacterized protein</fullName>
    </submittedName>
</protein>
<dbReference type="EMBL" id="CAUYUJ010018071">
    <property type="protein sequence ID" value="CAK0880429.1"/>
    <property type="molecule type" value="Genomic_DNA"/>
</dbReference>
<dbReference type="Proteomes" id="UP001189429">
    <property type="component" value="Unassembled WGS sequence"/>
</dbReference>
<name>A0ABN9W5X1_9DINO</name>
<gene>
    <name evidence="1" type="ORF">PCOR1329_LOCUS63569</name>
</gene>
<proteinExistence type="predicted"/>
<comment type="caution">
    <text evidence="1">The sequence shown here is derived from an EMBL/GenBank/DDBJ whole genome shotgun (WGS) entry which is preliminary data.</text>
</comment>
<evidence type="ECO:0000313" key="2">
    <source>
        <dbReference type="Proteomes" id="UP001189429"/>
    </source>
</evidence>
<keyword evidence="2" id="KW-1185">Reference proteome</keyword>
<accession>A0ABN9W5X1</accession>
<reference evidence="1" key="1">
    <citation type="submission" date="2023-10" db="EMBL/GenBank/DDBJ databases">
        <authorList>
            <person name="Chen Y."/>
            <person name="Shah S."/>
            <person name="Dougan E. K."/>
            <person name="Thang M."/>
            <person name="Chan C."/>
        </authorList>
    </citation>
    <scope>NUCLEOTIDE SEQUENCE [LARGE SCALE GENOMIC DNA]</scope>
</reference>